<dbReference type="EMBL" id="MU827778">
    <property type="protein sequence ID" value="KAJ7340290.1"/>
    <property type="molecule type" value="Genomic_DNA"/>
</dbReference>
<evidence type="ECO:0000313" key="9">
    <source>
        <dbReference type="EMBL" id="KAJ7340290.1"/>
    </source>
</evidence>
<dbReference type="SUPFAM" id="SSF52540">
    <property type="entry name" value="P-loop containing nucleoside triphosphate hydrolases"/>
    <property type="match status" value="1"/>
</dbReference>
<dbReference type="PANTHER" id="PTHR13140:SF709">
    <property type="entry name" value="UNCONVENTIONAL MYOSIN-XV"/>
    <property type="match status" value="1"/>
</dbReference>
<keyword evidence="6 7" id="KW-0009">Actin-binding</keyword>
<comment type="similarity">
    <text evidence="1 7">Belongs to the TRAFAC class myosin-kinesin ATPase superfamily. Myosin family.</text>
</comment>
<dbReference type="PROSITE" id="PS51456">
    <property type="entry name" value="MYOSIN_MOTOR"/>
    <property type="match status" value="1"/>
</dbReference>
<evidence type="ECO:0000256" key="6">
    <source>
        <dbReference type="ARBA" id="ARBA00023203"/>
    </source>
</evidence>
<dbReference type="Pfam" id="PF00612">
    <property type="entry name" value="IQ"/>
    <property type="match status" value="1"/>
</dbReference>
<reference evidence="9" key="1">
    <citation type="submission" date="2023-01" db="EMBL/GenBank/DDBJ databases">
        <title>Genome assembly of the deep-sea coral Lophelia pertusa.</title>
        <authorList>
            <person name="Herrera S."/>
            <person name="Cordes E."/>
        </authorList>
    </citation>
    <scope>NUCLEOTIDE SEQUENCE</scope>
    <source>
        <strain evidence="9">USNM1676648</strain>
        <tissue evidence="9">Polyp</tissue>
    </source>
</reference>
<comment type="caution">
    <text evidence="7">Lacks conserved residue(s) required for the propagation of feature annotation.</text>
</comment>
<gene>
    <name evidence="9" type="ORF">OS493_003023</name>
</gene>
<dbReference type="Gene3D" id="1.20.58.530">
    <property type="match status" value="1"/>
</dbReference>
<dbReference type="PRINTS" id="PR00193">
    <property type="entry name" value="MYOSINHEAVY"/>
</dbReference>
<proteinExistence type="inferred from homology"/>
<keyword evidence="3" id="KW-0067">ATP-binding</keyword>
<dbReference type="Gene3D" id="1.10.10.820">
    <property type="match status" value="1"/>
</dbReference>
<dbReference type="InterPro" id="IPR000048">
    <property type="entry name" value="IQ_motif_EF-hand-BS"/>
</dbReference>
<accession>A0A9W9YGL6</accession>
<evidence type="ECO:0000256" key="5">
    <source>
        <dbReference type="ARBA" id="ARBA00023175"/>
    </source>
</evidence>
<dbReference type="GO" id="GO:0005524">
    <property type="term" value="F:ATP binding"/>
    <property type="evidence" value="ECO:0007669"/>
    <property type="project" value="UniProtKB-KW"/>
</dbReference>
<dbReference type="CDD" id="cd23767">
    <property type="entry name" value="IQCD"/>
    <property type="match status" value="1"/>
</dbReference>
<dbReference type="InterPro" id="IPR001609">
    <property type="entry name" value="Myosin_head_motor_dom-like"/>
</dbReference>
<dbReference type="GO" id="GO:0016459">
    <property type="term" value="C:myosin complex"/>
    <property type="evidence" value="ECO:0007669"/>
    <property type="project" value="UniProtKB-KW"/>
</dbReference>
<dbReference type="InterPro" id="IPR027417">
    <property type="entry name" value="P-loop_NTPase"/>
</dbReference>
<evidence type="ECO:0000313" key="10">
    <source>
        <dbReference type="Proteomes" id="UP001163046"/>
    </source>
</evidence>
<dbReference type="PROSITE" id="PS50096">
    <property type="entry name" value="IQ"/>
    <property type="match status" value="2"/>
</dbReference>
<dbReference type="GO" id="GO:0000146">
    <property type="term" value="F:microfilament motor activity"/>
    <property type="evidence" value="ECO:0007669"/>
    <property type="project" value="TreeGrafter"/>
</dbReference>
<evidence type="ECO:0000256" key="2">
    <source>
        <dbReference type="ARBA" id="ARBA00022741"/>
    </source>
</evidence>
<evidence type="ECO:0000259" key="8">
    <source>
        <dbReference type="PROSITE" id="PS51456"/>
    </source>
</evidence>
<evidence type="ECO:0000256" key="4">
    <source>
        <dbReference type="ARBA" id="ARBA00023123"/>
    </source>
</evidence>
<dbReference type="SMART" id="SM00015">
    <property type="entry name" value="IQ"/>
    <property type="match status" value="2"/>
</dbReference>
<keyword evidence="5" id="KW-0505">Motor protein</keyword>
<feature type="domain" description="Myosin motor" evidence="8">
    <location>
        <begin position="1"/>
        <end position="501"/>
    </location>
</feature>
<evidence type="ECO:0000256" key="1">
    <source>
        <dbReference type="ARBA" id="ARBA00008314"/>
    </source>
</evidence>
<comment type="caution">
    <text evidence="9">The sequence shown here is derived from an EMBL/GenBank/DDBJ whole genome shotgun (WGS) entry which is preliminary data.</text>
</comment>
<dbReference type="InterPro" id="IPR036961">
    <property type="entry name" value="Kinesin_motor_dom_sf"/>
</dbReference>
<dbReference type="Gene3D" id="1.20.5.190">
    <property type="match status" value="1"/>
</dbReference>
<keyword evidence="4 7" id="KW-0518">Myosin</keyword>
<dbReference type="Proteomes" id="UP001163046">
    <property type="component" value="Unassembled WGS sequence"/>
</dbReference>
<dbReference type="Pfam" id="PF00063">
    <property type="entry name" value="Myosin_head"/>
    <property type="match status" value="1"/>
</dbReference>
<sequence length="575" mass="65649">MKNDNSSRFGKYLEIFYDSEGKIAGGRVSEYLLERSRIVGQANGERNYHIFYEMLCGLSEEQKQKLSLTSATDFMYLNQGKASVIPNRKEEFYFEQVIKAMDILGISENEKEAIFKVLAVILHLGNVDFGKTEASGQEAAVIMGQNRSHGCISAAGGSKVRSPRSIDQAVDARDALAKEIYSHLFGWLISRVNNIVFKGKQQTSIAVLDIFGFEDFEVNSFEQLCINFANETLQFFFNQFVFRMEQDEYASENIRWADVPFFDNQPRLDLLAKPPYGLIHILADATGFPKDDLSFLDKCHHHHGQNKFYENPKTQKPEFAICHYAGTVCYQAAGFLEKNRDGLKPDLEDLISSCGNKFIQEIFPELQKKKPTVCGKFNDSLIKLVVAMKSCNPSFIRCIKTKQLQGKFEIPLVVEQLRYCGIVETVKIRKAGYPIRYGYADFIKRYRCLSSQLDLSSTNPTVNATRILKLSDKVEPESFQFGKTKVFLKEDLHDSLEESRMAKLNRMAVVIQARLRGYYVNSKYLKMKKAAIVIQSNTRRLLERNKFLKARKRIHPSASNLPDEATEESFFEAAE</sequence>
<dbReference type="Gene3D" id="3.40.850.10">
    <property type="entry name" value="Kinesin motor domain"/>
    <property type="match status" value="1"/>
</dbReference>
<evidence type="ECO:0000256" key="3">
    <source>
        <dbReference type="ARBA" id="ARBA00022840"/>
    </source>
</evidence>
<dbReference type="SMART" id="SM00242">
    <property type="entry name" value="MYSc"/>
    <property type="match status" value="1"/>
</dbReference>
<name>A0A9W9YGL6_9CNID</name>
<dbReference type="PANTHER" id="PTHR13140">
    <property type="entry name" value="MYOSIN"/>
    <property type="match status" value="1"/>
</dbReference>
<dbReference type="OrthoDB" id="312459at2759"/>
<dbReference type="GO" id="GO:0016020">
    <property type="term" value="C:membrane"/>
    <property type="evidence" value="ECO:0007669"/>
    <property type="project" value="TreeGrafter"/>
</dbReference>
<dbReference type="FunFam" id="1.10.10.820:FF:000001">
    <property type="entry name" value="Myosin heavy chain"/>
    <property type="match status" value="1"/>
</dbReference>
<organism evidence="9 10">
    <name type="scientific">Desmophyllum pertusum</name>
    <dbReference type="NCBI Taxonomy" id="174260"/>
    <lineage>
        <taxon>Eukaryota</taxon>
        <taxon>Metazoa</taxon>
        <taxon>Cnidaria</taxon>
        <taxon>Anthozoa</taxon>
        <taxon>Hexacorallia</taxon>
        <taxon>Scleractinia</taxon>
        <taxon>Caryophylliina</taxon>
        <taxon>Caryophylliidae</taxon>
        <taxon>Desmophyllum</taxon>
    </lineage>
</organism>
<keyword evidence="10" id="KW-1185">Reference proteome</keyword>
<dbReference type="GO" id="GO:0005737">
    <property type="term" value="C:cytoplasm"/>
    <property type="evidence" value="ECO:0007669"/>
    <property type="project" value="TreeGrafter"/>
</dbReference>
<dbReference type="GO" id="GO:0007015">
    <property type="term" value="P:actin filament organization"/>
    <property type="evidence" value="ECO:0007669"/>
    <property type="project" value="TreeGrafter"/>
</dbReference>
<dbReference type="AlphaFoldDB" id="A0A9W9YGL6"/>
<dbReference type="GO" id="GO:0051015">
    <property type="term" value="F:actin filament binding"/>
    <property type="evidence" value="ECO:0007669"/>
    <property type="project" value="TreeGrafter"/>
</dbReference>
<dbReference type="Gene3D" id="1.20.120.720">
    <property type="entry name" value="Myosin VI head, motor domain, U50 subdomain"/>
    <property type="match status" value="1"/>
</dbReference>
<dbReference type="Gene3D" id="6.20.240.20">
    <property type="match status" value="1"/>
</dbReference>
<dbReference type="GO" id="GO:0098858">
    <property type="term" value="C:actin-based cell projection"/>
    <property type="evidence" value="ECO:0007669"/>
    <property type="project" value="TreeGrafter"/>
</dbReference>
<protein>
    <recommendedName>
        <fullName evidence="8">Myosin motor domain-containing protein</fullName>
    </recommendedName>
</protein>
<keyword evidence="2" id="KW-0547">Nucleotide-binding</keyword>
<evidence type="ECO:0000256" key="7">
    <source>
        <dbReference type="PROSITE-ProRule" id="PRU00782"/>
    </source>
</evidence>